<dbReference type="Proteomes" id="UP000887576">
    <property type="component" value="Unplaced"/>
</dbReference>
<sequence>MALVQNEAGKVGFVPSNFVRKESFVDKAKGTIKGLGKTNGKNSTSNGKVVFGDQNGSSSHLPQTSRMAETTYAVAKYNYEPQRQDELQLTRGESVLVLERSSDGWWKGEINGRTGWFPSNYVDPVNAPSNGTMATEPYPADYATDYNVEATGYGGSQTVLDVVTTLYDFDAQNAEELSFRRGEKLDIIEKPVHDPEWWRARNAAGQIGLVPTNYIKAGDSGPATTASNGLTGPYANKDWYYGLISRHQSEQLLNQRGKEGDFLVRDSETNVGDYSITMKGNLRNMHFLVVVDRQQGTFKIGNRSFSSMDQLISHYMTSPIFNDDSTREKLFLIRPLPRY</sequence>
<organism evidence="1 2">
    <name type="scientific">Panagrolaimus sp. JU765</name>
    <dbReference type="NCBI Taxonomy" id="591449"/>
    <lineage>
        <taxon>Eukaryota</taxon>
        <taxon>Metazoa</taxon>
        <taxon>Ecdysozoa</taxon>
        <taxon>Nematoda</taxon>
        <taxon>Chromadorea</taxon>
        <taxon>Rhabditida</taxon>
        <taxon>Tylenchina</taxon>
        <taxon>Panagrolaimomorpha</taxon>
        <taxon>Panagrolaimoidea</taxon>
        <taxon>Panagrolaimidae</taxon>
        <taxon>Panagrolaimus</taxon>
    </lineage>
</organism>
<dbReference type="WBParaSite" id="JU765_v2.g3288.t1">
    <property type="protein sequence ID" value="JU765_v2.g3288.t1"/>
    <property type="gene ID" value="JU765_v2.g3288"/>
</dbReference>
<accession>A0AC34R4A0</accession>
<reference evidence="2" key="1">
    <citation type="submission" date="2022-11" db="UniProtKB">
        <authorList>
            <consortium name="WormBaseParasite"/>
        </authorList>
    </citation>
    <scope>IDENTIFICATION</scope>
</reference>
<name>A0AC34R4A0_9BILA</name>
<evidence type="ECO:0000313" key="2">
    <source>
        <dbReference type="WBParaSite" id="JU765_v2.g3288.t1"/>
    </source>
</evidence>
<protein>
    <submittedName>
        <fullName evidence="2">Uncharacterized protein</fullName>
    </submittedName>
</protein>
<proteinExistence type="predicted"/>
<evidence type="ECO:0000313" key="1">
    <source>
        <dbReference type="Proteomes" id="UP000887576"/>
    </source>
</evidence>